<protein>
    <submittedName>
        <fullName evidence="3">Aminoglycoside phosphotransferase</fullName>
    </submittedName>
</protein>
<dbReference type="InterPro" id="IPR011009">
    <property type="entry name" value="Kinase-like_dom_sf"/>
</dbReference>
<organism evidence="3 4">
    <name type="scientific">Lachnoclostridium phytofermentans (strain ATCC 700394 / DSM 18823 / ISDg)</name>
    <name type="common">Clostridium phytofermentans</name>
    <dbReference type="NCBI Taxonomy" id="357809"/>
    <lineage>
        <taxon>Bacteria</taxon>
        <taxon>Bacillati</taxon>
        <taxon>Bacillota</taxon>
        <taxon>Clostridia</taxon>
        <taxon>Lachnospirales</taxon>
        <taxon>Lachnospiraceae</taxon>
    </lineage>
</organism>
<reference evidence="4" key="1">
    <citation type="submission" date="2007-11" db="EMBL/GenBank/DDBJ databases">
        <title>Complete genome sequence of Clostridium phytofermentans ISDg.</title>
        <authorList>
            <person name="Leschine S.B."/>
            <person name="Warnick T.A."/>
            <person name="Blanchard J.L."/>
            <person name="Schnell D.J."/>
            <person name="Petit E.L."/>
            <person name="LaTouf W.G."/>
            <person name="Copeland A."/>
            <person name="Lucas S."/>
            <person name="Lapidus A."/>
            <person name="Barry K."/>
            <person name="Glavina del Rio T."/>
            <person name="Dalin E."/>
            <person name="Tice H."/>
            <person name="Pitluck S."/>
            <person name="Kiss H."/>
            <person name="Brettin T."/>
            <person name="Bruce D."/>
            <person name="Detter J.C."/>
            <person name="Han C."/>
            <person name="Kuske C."/>
            <person name="Schmutz J."/>
            <person name="Larimer F."/>
            <person name="Land M."/>
            <person name="Hauser L."/>
            <person name="Kyrpides N."/>
            <person name="Kim E.A."/>
            <person name="Richardson P."/>
        </authorList>
    </citation>
    <scope>NUCLEOTIDE SEQUENCE [LARGE SCALE GENOMIC DNA]</scope>
    <source>
        <strain evidence="4">ATCC 700394 / DSM 18823 / ISDg</strain>
    </source>
</reference>
<dbReference type="GO" id="GO:0019202">
    <property type="term" value="F:amino acid kinase activity"/>
    <property type="evidence" value="ECO:0007669"/>
    <property type="project" value="TreeGrafter"/>
</dbReference>
<evidence type="ECO:0000313" key="4">
    <source>
        <dbReference type="Proteomes" id="UP000000370"/>
    </source>
</evidence>
<keyword evidence="4" id="KW-1185">Reference proteome</keyword>
<sequence length="306" mass="36171">MEDKKMLHILNNLYNINFKTMEFLREGGCISYRLSSENSSYFMKIISSAFMDTAKQSLSIISYLTQKGFPSPRIIHTKEGLPYVEIEELNKKTLIVLFEFIEGSEPNEGEDIETIGKLVGQLHNILKGYKEPLPVHGKEFFIDRYIKILEQKNYDQNKIDTFREYGDVLWENVKNLPHGFCHGDLHRGNLLKTTTKKYYLLDFDTSSYAFPMYDIMVMCNSTDYFNFNEIGYQKSKNTYETFLKGYTKYRSLSKDELNSFYDFIAIYHYQLQATIIEIYGLNCVDIEFLDNQLNWLMKWREQCKAR</sequence>
<evidence type="ECO:0000256" key="1">
    <source>
        <dbReference type="ARBA" id="ARBA00038240"/>
    </source>
</evidence>
<dbReference type="EMBL" id="CP000885">
    <property type="protein sequence ID" value="ABX42475.1"/>
    <property type="molecule type" value="Genomic_DNA"/>
</dbReference>
<feature type="domain" description="Aminoglycoside phosphotransferase" evidence="2">
    <location>
        <begin position="32"/>
        <end position="221"/>
    </location>
</feature>
<comment type="similarity">
    <text evidence="1">Belongs to the pseudomonas-type ThrB family.</text>
</comment>
<dbReference type="Gene3D" id="3.90.1200.10">
    <property type="match status" value="1"/>
</dbReference>
<dbReference type="Pfam" id="PF01636">
    <property type="entry name" value="APH"/>
    <property type="match status" value="1"/>
</dbReference>
<dbReference type="PANTHER" id="PTHR21064">
    <property type="entry name" value="AMINOGLYCOSIDE PHOSPHOTRANSFERASE DOMAIN-CONTAINING PROTEIN-RELATED"/>
    <property type="match status" value="1"/>
</dbReference>
<dbReference type="InterPro" id="IPR002575">
    <property type="entry name" value="Aminoglycoside_PTrfase"/>
</dbReference>
<dbReference type="STRING" id="357809.Cphy_2109"/>
<accession>A9KJ63</accession>
<name>A9KJ63_LACP7</name>
<keyword evidence="3" id="KW-0808">Transferase</keyword>
<dbReference type="AlphaFoldDB" id="A9KJ63"/>
<dbReference type="KEGG" id="cpy:Cphy_2109"/>
<gene>
    <name evidence="3" type="ordered locus">Cphy_2109</name>
</gene>
<evidence type="ECO:0000313" key="3">
    <source>
        <dbReference type="EMBL" id="ABX42475.1"/>
    </source>
</evidence>
<evidence type="ECO:0000259" key="2">
    <source>
        <dbReference type="Pfam" id="PF01636"/>
    </source>
</evidence>
<dbReference type="HOGENOM" id="CLU_908217_0_0_9"/>
<proteinExistence type="inferred from homology"/>
<dbReference type="eggNOG" id="COG2334">
    <property type="taxonomic scope" value="Bacteria"/>
</dbReference>
<dbReference type="InterPro" id="IPR050249">
    <property type="entry name" value="Pseudomonas-type_ThrB"/>
</dbReference>
<dbReference type="Gene3D" id="3.30.200.20">
    <property type="entry name" value="Phosphorylase Kinase, domain 1"/>
    <property type="match status" value="1"/>
</dbReference>
<dbReference type="Proteomes" id="UP000000370">
    <property type="component" value="Chromosome"/>
</dbReference>
<dbReference type="SUPFAM" id="SSF56112">
    <property type="entry name" value="Protein kinase-like (PK-like)"/>
    <property type="match status" value="1"/>
</dbReference>
<dbReference type="PANTHER" id="PTHR21064:SF6">
    <property type="entry name" value="AMINOGLYCOSIDE PHOSPHOTRANSFERASE DOMAIN-CONTAINING PROTEIN"/>
    <property type="match status" value="1"/>
</dbReference>